<dbReference type="PROSITE" id="PS50157">
    <property type="entry name" value="ZINC_FINGER_C2H2_2"/>
    <property type="match status" value="1"/>
</dbReference>
<organism evidence="4 5">
    <name type="scientific">Talaromyces rugulosus</name>
    <name type="common">Penicillium rugulosum</name>
    <dbReference type="NCBI Taxonomy" id="121627"/>
    <lineage>
        <taxon>Eukaryota</taxon>
        <taxon>Fungi</taxon>
        <taxon>Dikarya</taxon>
        <taxon>Ascomycota</taxon>
        <taxon>Pezizomycotina</taxon>
        <taxon>Eurotiomycetes</taxon>
        <taxon>Eurotiomycetidae</taxon>
        <taxon>Eurotiales</taxon>
        <taxon>Trichocomaceae</taxon>
        <taxon>Talaromyces</taxon>
        <taxon>Talaromyces sect. Islandici</taxon>
    </lineage>
</organism>
<dbReference type="PANTHER" id="PTHR46179:SF19">
    <property type="entry name" value="C2H2 FINGER DOMAIN TRANSCRIPTION FACTOR (EUROFUNG)-RELATED"/>
    <property type="match status" value="1"/>
</dbReference>
<feature type="region of interest" description="Disordered" evidence="2">
    <location>
        <begin position="431"/>
        <end position="462"/>
    </location>
</feature>
<evidence type="ECO:0000313" key="5">
    <source>
        <dbReference type="Proteomes" id="UP000509510"/>
    </source>
</evidence>
<feature type="domain" description="C2H2-type" evidence="3">
    <location>
        <begin position="340"/>
        <end position="370"/>
    </location>
</feature>
<evidence type="ECO:0000256" key="1">
    <source>
        <dbReference type="PROSITE-ProRule" id="PRU00042"/>
    </source>
</evidence>
<dbReference type="InterPro" id="IPR036236">
    <property type="entry name" value="Znf_C2H2_sf"/>
</dbReference>
<dbReference type="InterPro" id="IPR051061">
    <property type="entry name" value="Zinc_finger_trans_reg"/>
</dbReference>
<dbReference type="Proteomes" id="UP000509510">
    <property type="component" value="Chromosome I"/>
</dbReference>
<evidence type="ECO:0000259" key="3">
    <source>
        <dbReference type="PROSITE" id="PS50157"/>
    </source>
</evidence>
<dbReference type="GO" id="GO:0005634">
    <property type="term" value="C:nucleus"/>
    <property type="evidence" value="ECO:0007669"/>
    <property type="project" value="TreeGrafter"/>
</dbReference>
<feature type="region of interest" description="Disordered" evidence="2">
    <location>
        <begin position="1"/>
        <end position="102"/>
    </location>
</feature>
<dbReference type="OrthoDB" id="6077919at2759"/>
<evidence type="ECO:0000256" key="2">
    <source>
        <dbReference type="SAM" id="MobiDB-lite"/>
    </source>
</evidence>
<dbReference type="GO" id="GO:0006357">
    <property type="term" value="P:regulation of transcription by RNA polymerase II"/>
    <property type="evidence" value="ECO:0007669"/>
    <property type="project" value="TreeGrafter"/>
</dbReference>
<dbReference type="GeneID" id="55987907"/>
<reference evidence="5" key="1">
    <citation type="submission" date="2020-06" db="EMBL/GenBank/DDBJ databases">
        <title>A chromosome-scale genome assembly of Talaromyces rugulosus W13939.</title>
        <authorList>
            <person name="Wang B."/>
            <person name="Guo L."/>
            <person name="Ye K."/>
            <person name="Wang L."/>
        </authorList>
    </citation>
    <scope>NUCLEOTIDE SEQUENCE [LARGE SCALE GENOMIC DNA]</scope>
    <source>
        <strain evidence="5">W13939</strain>
    </source>
</reference>
<dbReference type="SUPFAM" id="SSF57667">
    <property type="entry name" value="beta-beta-alpha zinc fingers"/>
    <property type="match status" value="1"/>
</dbReference>
<feature type="compositionally biased region" description="Basic residues" evidence="2">
    <location>
        <begin position="53"/>
        <end position="63"/>
    </location>
</feature>
<keyword evidence="1" id="KW-0479">Metal-binding</keyword>
<feature type="compositionally biased region" description="Polar residues" evidence="2">
    <location>
        <begin position="295"/>
        <end position="320"/>
    </location>
</feature>
<feature type="compositionally biased region" description="Polar residues" evidence="2">
    <location>
        <begin position="209"/>
        <end position="223"/>
    </location>
</feature>
<dbReference type="SMART" id="SM00355">
    <property type="entry name" value="ZnF_C2H2"/>
    <property type="match status" value="3"/>
</dbReference>
<feature type="compositionally biased region" description="Pro residues" evidence="2">
    <location>
        <begin position="262"/>
        <end position="287"/>
    </location>
</feature>
<proteinExistence type="predicted"/>
<dbReference type="InterPro" id="IPR013087">
    <property type="entry name" value="Znf_C2H2_type"/>
</dbReference>
<name>A0A7H8QHF8_TALRU</name>
<dbReference type="RefSeq" id="XP_035339495.1">
    <property type="nucleotide sequence ID" value="XM_035483602.1"/>
</dbReference>
<sequence length="462" mass="50469">MADVYDSDDACNRSPALQPAVIKYGPDEPSPPFPHKRPASRDRDSPGSDGGRSRKHHRTHKALRSTQGDAVLIGILGPNRPDIAQQAGARPLRSESDSDDDYRERAVKLSPRPSIVPSSDVAKQVASDALGLVHNEHVRNNHNNHHHNNNNNNILPPISELVFPPLPYHRRGSEQVIHDGLATSVVARYTISPSNMPAQELLPALHSPPHSTAGSPENTQSLPPVQSLLRDISSVSVSSPHYGAASAPSPAGVHSRRVSTSLPPPPLPPQSQMPTPYSPAAPSPYPWRPSGFKSEGSTVSTVYETPSQGPLTGKSPANSYPTPTEPRPPGEENAEAGSLYKCQFPDCNAAPFQTQYLLNSHANVHSQERPHYCPVQDCPRGVGGKGFKRKNEMIRHGLVHDSPGYVCPFCTDQQHKYPRPDNLQRHVKAHHIDRSKDDPELRDVLSQRPKGSGRGRRRRGHT</sequence>
<evidence type="ECO:0000313" key="4">
    <source>
        <dbReference type="EMBL" id="QKX53316.1"/>
    </source>
</evidence>
<protein>
    <recommendedName>
        <fullName evidence="3">C2H2-type domain-containing protein</fullName>
    </recommendedName>
</protein>
<dbReference type="PANTHER" id="PTHR46179">
    <property type="entry name" value="ZINC FINGER PROTEIN"/>
    <property type="match status" value="1"/>
</dbReference>
<accession>A0A7H8QHF8</accession>
<dbReference type="KEGG" id="trg:TRUGW13939_00394"/>
<gene>
    <name evidence="4" type="ORF">TRUGW13939_00394</name>
</gene>
<dbReference type="GO" id="GO:0008270">
    <property type="term" value="F:zinc ion binding"/>
    <property type="evidence" value="ECO:0007669"/>
    <property type="project" value="UniProtKB-KW"/>
</dbReference>
<dbReference type="Gene3D" id="3.30.160.60">
    <property type="entry name" value="Classic Zinc Finger"/>
    <property type="match status" value="1"/>
</dbReference>
<feature type="region of interest" description="Disordered" evidence="2">
    <location>
        <begin position="200"/>
        <end position="223"/>
    </location>
</feature>
<dbReference type="EMBL" id="CP055898">
    <property type="protein sequence ID" value="QKX53316.1"/>
    <property type="molecule type" value="Genomic_DNA"/>
</dbReference>
<feature type="compositionally biased region" description="Basic and acidic residues" evidence="2">
    <location>
        <begin position="431"/>
        <end position="445"/>
    </location>
</feature>
<feature type="compositionally biased region" description="Basic and acidic residues" evidence="2">
    <location>
        <begin position="92"/>
        <end position="102"/>
    </location>
</feature>
<feature type="compositionally biased region" description="Basic residues" evidence="2">
    <location>
        <begin position="451"/>
        <end position="462"/>
    </location>
</feature>
<keyword evidence="1" id="KW-0862">Zinc</keyword>
<dbReference type="AlphaFoldDB" id="A0A7H8QHF8"/>
<keyword evidence="1" id="KW-0863">Zinc-finger</keyword>
<feature type="region of interest" description="Disordered" evidence="2">
    <location>
        <begin position="238"/>
        <end position="335"/>
    </location>
</feature>
<keyword evidence="5" id="KW-1185">Reference proteome</keyword>